<name>A0A2H0WYK9_9BACT</name>
<gene>
    <name evidence="7" type="ORF">COT54_03350</name>
</gene>
<dbReference type="PANTHER" id="PTHR34478:SF1">
    <property type="entry name" value="PROTEIN LEMA"/>
    <property type="match status" value="1"/>
</dbReference>
<evidence type="ECO:0008006" key="9">
    <source>
        <dbReference type="Google" id="ProtNLM"/>
    </source>
</evidence>
<evidence type="ECO:0000256" key="3">
    <source>
        <dbReference type="ARBA" id="ARBA00022692"/>
    </source>
</evidence>
<dbReference type="SUPFAM" id="SSF140478">
    <property type="entry name" value="LemA-like"/>
    <property type="match status" value="1"/>
</dbReference>
<evidence type="ECO:0000256" key="5">
    <source>
        <dbReference type="ARBA" id="ARBA00023136"/>
    </source>
</evidence>
<evidence type="ECO:0000256" key="4">
    <source>
        <dbReference type="ARBA" id="ARBA00022989"/>
    </source>
</evidence>
<keyword evidence="5 6" id="KW-0472">Membrane</keyword>
<comment type="similarity">
    <text evidence="2">Belongs to the LemA family.</text>
</comment>
<organism evidence="7 8">
    <name type="scientific">Candidatus Collierbacteria bacterium CG09_land_8_20_14_0_10_46_12</name>
    <dbReference type="NCBI Taxonomy" id="1974533"/>
    <lineage>
        <taxon>Bacteria</taxon>
        <taxon>Candidatus Collieribacteriota</taxon>
    </lineage>
</organism>
<evidence type="ECO:0000256" key="1">
    <source>
        <dbReference type="ARBA" id="ARBA00004167"/>
    </source>
</evidence>
<evidence type="ECO:0000313" key="8">
    <source>
        <dbReference type="Proteomes" id="UP000229574"/>
    </source>
</evidence>
<dbReference type="InterPro" id="IPR023353">
    <property type="entry name" value="LemA-like_dom_sf"/>
</dbReference>
<comment type="caution">
    <text evidence="7">The sequence shown here is derived from an EMBL/GenBank/DDBJ whole genome shotgun (WGS) entry which is preliminary data.</text>
</comment>
<comment type="subcellular location">
    <subcellularLocation>
        <location evidence="1">Membrane</location>
        <topology evidence="1">Single-pass membrane protein</topology>
    </subcellularLocation>
</comment>
<dbReference type="AlphaFoldDB" id="A0A2H0WYK9"/>
<evidence type="ECO:0000256" key="2">
    <source>
        <dbReference type="ARBA" id="ARBA00008854"/>
    </source>
</evidence>
<protein>
    <recommendedName>
        <fullName evidence="9">LemA family protein</fullName>
    </recommendedName>
</protein>
<dbReference type="GO" id="GO:0016020">
    <property type="term" value="C:membrane"/>
    <property type="evidence" value="ECO:0007669"/>
    <property type="project" value="UniProtKB-SubCell"/>
</dbReference>
<keyword evidence="4 6" id="KW-1133">Transmembrane helix</keyword>
<dbReference type="Gene3D" id="1.20.1440.20">
    <property type="entry name" value="LemA-like domain"/>
    <property type="match status" value="1"/>
</dbReference>
<feature type="transmembrane region" description="Helical" evidence="6">
    <location>
        <begin position="6"/>
        <end position="25"/>
    </location>
</feature>
<sequence>MNATTILILLAVGVGLYLVSLYNFFQTALTRIKASIQEIGNQLKRQADLIPNLEASVKGYLTHEKSILAMLSDARKSVSAAADSGNIDKQSKAAGMLTDLLPRLSVIVESNPELKANTTVTALMEELRDTSDKVMYARRTLIDLSADYNIKVVTFPSNIVANIFGFKEQPGLKVEGMEAATSVTAEETKSPKISL</sequence>
<dbReference type="PANTHER" id="PTHR34478">
    <property type="entry name" value="PROTEIN LEMA"/>
    <property type="match status" value="1"/>
</dbReference>
<reference evidence="8" key="1">
    <citation type="submission" date="2017-09" db="EMBL/GenBank/DDBJ databases">
        <title>Depth-based differentiation of microbial function through sediment-hosted aquifers and enrichment of novel symbionts in the deep terrestrial subsurface.</title>
        <authorList>
            <person name="Probst A.J."/>
            <person name="Ladd B."/>
            <person name="Jarett J.K."/>
            <person name="Geller-Mcgrath D.E."/>
            <person name="Sieber C.M.K."/>
            <person name="Emerson J.B."/>
            <person name="Anantharaman K."/>
            <person name="Thomas B.C."/>
            <person name="Malmstrom R."/>
            <person name="Stieglmeier M."/>
            <person name="Klingl A."/>
            <person name="Woyke T."/>
            <person name="Ryan C.M."/>
            <person name="Banfield J.F."/>
        </authorList>
    </citation>
    <scope>NUCLEOTIDE SEQUENCE [LARGE SCALE GENOMIC DNA]</scope>
</reference>
<dbReference type="Pfam" id="PF04011">
    <property type="entry name" value="LemA"/>
    <property type="match status" value="1"/>
</dbReference>
<proteinExistence type="inferred from homology"/>
<accession>A0A2H0WYK9</accession>
<dbReference type="EMBL" id="PEYY01000126">
    <property type="protein sequence ID" value="PIS17681.1"/>
    <property type="molecule type" value="Genomic_DNA"/>
</dbReference>
<keyword evidence="3 6" id="KW-0812">Transmembrane</keyword>
<evidence type="ECO:0000256" key="6">
    <source>
        <dbReference type="SAM" id="Phobius"/>
    </source>
</evidence>
<dbReference type="Proteomes" id="UP000229574">
    <property type="component" value="Unassembled WGS sequence"/>
</dbReference>
<evidence type="ECO:0000313" key="7">
    <source>
        <dbReference type="EMBL" id="PIS17681.1"/>
    </source>
</evidence>
<dbReference type="InterPro" id="IPR007156">
    <property type="entry name" value="MamQ_LemA"/>
</dbReference>